<dbReference type="InterPro" id="IPR036366">
    <property type="entry name" value="PGBDSf"/>
</dbReference>
<evidence type="ECO:0000259" key="1">
    <source>
        <dbReference type="Pfam" id="PF01471"/>
    </source>
</evidence>
<evidence type="ECO:0000313" key="3">
    <source>
        <dbReference type="Proteomes" id="UP000190827"/>
    </source>
</evidence>
<keyword evidence="3" id="KW-1185">Reference proteome</keyword>
<dbReference type="InterPro" id="IPR002477">
    <property type="entry name" value="Peptidoglycan-bd-like"/>
</dbReference>
<feature type="domain" description="Peptidoglycan binding-like" evidence="1">
    <location>
        <begin position="185"/>
        <end position="232"/>
    </location>
</feature>
<dbReference type="Gene3D" id="1.10.101.10">
    <property type="entry name" value="PGBD-like superfamily/PGBD"/>
    <property type="match status" value="1"/>
</dbReference>
<reference evidence="2 3" key="1">
    <citation type="submission" date="2017-02" db="EMBL/GenBank/DDBJ databases">
        <authorList>
            <person name="Varghese N."/>
            <person name="Submissions S."/>
        </authorList>
    </citation>
    <scope>NUCLEOTIDE SEQUENCE [LARGE SCALE GENOMIC DNA]</scope>
    <source>
        <strain evidence="2 3">VKM Ac-1787</strain>
    </source>
</reference>
<protein>
    <submittedName>
        <fullName evidence="2">Peptidoglycan binding domain-containing protein</fullName>
    </submittedName>
</protein>
<dbReference type="InterPro" id="IPR036365">
    <property type="entry name" value="PGBD-like_sf"/>
</dbReference>
<dbReference type="Proteomes" id="UP000190827">
    <property type="component" value="Unassembled WGS sequence"/>
</dbReference>
<proteinExistence type="predicted"/>
<dbReference type="SUPFAM" id="SSF47090">
    <property type="entry name" value="PGBD-like"/>
    <property type="match status" value="1"/>
</dbReference>
<accession>A0ABY1LIB0</accession>
<comment type="caution">
    <text evidence="2">The sequence shown here is derived from an EMBL/GenBank/DDBJ whole genome shotgun (WGS) entry which is preliminary data.</text>
</comment>
<name>A0ABY1LIB0_9MICO</name>
<dbReference type="Pfam" id="PF01471">
    <property type="entry name" value="PG_binding_1"/>
    <property type="match status" value="1"/>
</dbReference>
<sequence length="420" mass="43551">MNPKLRRVASAITAAHASRQDGIAAILPAPDDANSERALVIRRRHRAEIGSASDRTPSVSSPGRVRRWISRATTVAITALVTTATAWALSTVTTPKEDPTAGEAYAFATVREGEVGATLTLNAIASWAPSSTAYNQATGIVTSVPPDPGTEVHPGDELFAVDLRPVVAASGEVPAFRDLGRDMDGADIEQLQALLASLGHYDGTVDGVARDATDRAIRAWQKDIGVPETGVVEVGSIVFLPTLPARISLDREVVARGKRLDGGEPVILTLSPAPEVTVPATPAQSALIPTEATVTLNGSSGELWTARVGERRRDPETDQVDITLTSVDGQAICGDECGAVPVGGETVLDATITTAETVSGLILPAAAIVAEAGGGLAVIDDAGRRRPITVLASANGMSVVEGVAENVRVRIPATVDETTR</sequence>
<evidence type="ECO:0000313" key="2">
    <source>
        <dbReference type="EMBL" id="SKC44305.1"/>
    </source>
</evidence>
<dbReference type="EMBL" id="FUZO01000001">
    <property type="protein sequence ID" value="SKC44305.1"/>
    <property type="molecule type" value="Genomic_DNA"/>
</dbReference>
<gene>
    <name evidence="2" type="ORF">SAMN06295973_0964</name>
</gene>
<organism evidence="2 3">
    <name type="scientific">Plantibacter cousiniae</name>
    <name type="common">nom. nud.</name>
    <dbReference type="NCBI Taxonomy" id="199709"/>
    <lineage>
        <taxon>Bacteria</taxon>
        <taxon>Bacillati</taxon>
        <taxon>Actinomycetota</taxon>
        <taxon>Actinomycetes</taxon>
        <taxon>Micrococcales</taxon>
        <taxon>Microbacteriaceae</taxon>
        <taxon>Plantibacter</taxon>
    </lineage>
</organism>